<proteinExistence type="predicted"/>
<dbReference type="Proteomes" id="UP000500826">
    <property type="component" value="Chromosome"/>
</dbReference>
<dbReference type="SUPFAM" id="SSF52540">
    <property type="entry name" value="P-loop containing nucleoside triphosphate hydrolases"/>
    <property type="match status" value="1"/>
</dbReference>
<accession>A0ABX6P548</accession>
<organism evidence="1 2">
    <name type="scientific">Ramlibacter terrae</name>
    <dbReference type="NCBI Taxonomy" id="2732511"/>
    <lineage>
        <taxon>Bacteria</taxon>
        <taxon>Pseudomonadati</taxon>
        <taxon>Pseudomonadota</taxon>
        <taxon>Betaproteobacteria</taxon>
        <taxon>Burkholderiales</taxon>
        <taxon>Comamonadaceae</taxon>
        <taxon>Ramlibacter</taxon>
    </lineage>
</organism>
<gene>
    <name evidence="1" type="ORF">HK414_14815</name>
</gene>
<evidence type="ECO:0000313" key="1">
    <source>
        <dbReference type="EMBL" id="QJW84515.1"/>
    </source>
</evidence>
<dbReference type="Gene3D" id="3.40.50.300">
    <property type="entry name" value="P-loop containing nucleotide triphosphate hydrolases"/>
    <property type="match status" value="1"/>
</dbReference>
<dbReference type="InterPro" id="IPR027417">
    <property type="entry name" value="P-loop_NTPase"/>
</dbReference>
<keyword evidence="2" id="KW-1185">Reference proteome</keyword>
<protein>
    <recommendedName>
        <fullName evidence="3">Sulfotransferase</fullName>
    </recommendedName>
</protein>
<dbReference type="EMBL" id="CP053418">
    <property type="protein sequence ID" value="QJW84515.1"/>
    <property type="molecule type" value="Genomic_DNA"/>
</dbReference>
<name>A0ABX6P548_9BURK</name>
<reference evidence="1 2" key="1">
    <citation type="submission" date="2020-05" db="EMBL/GenBank/DDBJ databases">
        <title>Ramlibacter rhizophilus sp. nov., isolated from rhizosphere soil of national flower Mugunghwa from South Korea.</title>
        <authorList>
            <person name="Zheng-Fei Y."/>
            <person name="Huan T."/>
        </authorList>
    </citation>
    <scope>NUCLEOTIDE SEQUENCE [LARGE SCALE GENOMIC DNA]</scope>
    <source>
        <strain evidence="1 2">H242</strain>
    </source>
</reference>
<evidence type="ECO:0000313" key="2">
    <source>
        <dbReference type="Proteomes" id="UP000500826"/>
    </source>
</evidence>
<evidence type="ECO:0008006" key="3">
    <source>
        <dbReference type="Google" id="ProtNLM"/>
    </source>
</evidence>
<sequence>MFSVRGGTHVLLNNIFLAPRTALMGTMDDALFMVVQRDARDQYMARRMEGAHSGDYPVESFVRLIKRNRAGFVAIRNAAPPDRLEEQMMLMRFEDFVRDPALRERVLQRAGLDAEGLVPDPSRFDPAVSARNIGIHRAGLAPEEIAQIEAIGIYLP</sequence>